<dbReference type="RefSeq" id="WP_222874309.1">
    <property type="nucleotide sequence ID" value="NZ_CP039704.1"/>
</dbReference>
<keyword evidence="2" id="KW-1185">Reference proteome</keyword>
<proteinExistence type="predicted"/>
<accession>A0A4D7C172</accession>
<protein>
    <submittedName>
        <fullName evidence="1">DUF465 domain-containing protein</fullName>
    </submittedName>
</protein>
<organism evidence="1 2">
    <name type="scientific">Hankyongella ginsenosidimutans</name>
    <dbReference type="NCBI Taxonomy" id="1763828"/>
    <lineage>
        <taxon>Bacteria</taxon>
        <taxon>Pseudomonadati</taxon>
        <taxon>Pseudomonadota</taxon>
        <taxon>Alphaproteobacteria</taxon>
        <taxon>Sphingomonadales</taxon>
        <taxon>Sphingomonadaceae</taxon>
        <taxon>Hankyongella</taxon>
    </lineage>
</organism>
<dbReference type="EMBL" id="CP039704">
    <property type="protein sequence ID" value="QCI79464.1"/>
    <property type="molecule type" value="Genomic_DNA"/>
</dbReference>
<dbReference type="InterPro" id="IPR038444">
    <property type="entry name" value="DUF465_sf"/>
</dbReference>
<name>A0A4D7C172_9SPHN</name>
<gene>
    <name evidence="1" type="ORF">E6W36_07620</name>
</gene>
<reference evidence="2" key="1">
    <citation type="submission" date="2019-04" db="EMBL/GenBank/DDBJ databases">
        <title>Complete genome sequence of Sphingomonas sp. W1-2-3.</title>
        <authorList>
            <person name="Im W.T."/>
        </authorList>
    </citation>
    <scope>NUCLEOTIDE SEQUENCE [LARGE SCALE GENOMIC DNA]</scope>
    <source>
        <strain evidence="2">W1-2-3</strain>
    </source>
</reference>
<evidence type="ECO:0000313" key="2">
    <source>
        <dbReference type="Proteomes" id="UP000298714"/>
    </source>
</evidence>
<dbReference type="Gene3D" id="6.10.280.50">
    <property type="match status" value="1"/>
</dbReference>
<dbReference type="KEGG" id="hgn:E6W36_07620"/>
<dbReference type="AlphaFoldDB" id="A0A4D7C172"/>
<evidence type="ECO:0000313" key="1">
    <source>
        <dbReference type="EMBL" id="QCI79464.1"/>
    </source>
</evidence>
<dbReference type="InterPro" id="IPR007420">
    <property type="entry name" value="DUF465"/>
</dbReference>
<dbReference type="Proteomes" id="UP000298714">
    <property type="component" value="Chromosome"/>
</dbReference>
<sequence>MSETGHDLHSLFPDDAATLHLLKIGNAHFRALAEQHHALEKDIHQIEAGLEPASDDRLEALKKERLSVLDAIATLVEATRA</sequence>
<dbReference type="Pfam" id="PF04325">
    <property type="entry name" value="DUF465"/>
    <property type="match status" value="1"/>
</dbReference>